<evidence type="ECO:0008006" key="4">
    <source>
        <dbReference type="Google" id="ProtNLM"/>
    </source>
</evidence>
<feature type="chain" id="PRO_5013303078" description="Por secretion system C-terminal sorting domain-containing protein" evidence="1">
    <location>
        <begin position="23"/>
        <end position="119"/>
    </location>
</feature>
<name>A0A238WVL5_9FLAO</name>
<dbReference type="Proteomes" id="UP000198379">
    <property type="component" value="Unassembled WGS sequence"/>
</dbReference>
<organism evidence="2 3">
    <name type="scientific">Dokdonia pacifica</name>
    <dbReference type="NCBI Taxonomy" id="1627892"/>
    <lineage>
        <taxon>Bacteria</taxon>
        <taxon>Pseudomonadati</taxon>
        <taxon>Bacteroidota</taxon>
        <taxon>Flavobacteriia</taxon>
        <taxon>Flavobacteriales</taxon>
        <taxon>Flavobacteriaceae</taxon>
        <taxon>Dokdonia</taxon>
    </lineage>
</organism>
<evidence type="ECO:0000256" key="1">
    <source>
        <dbReference type="SAM" id="SignalP"/>
    </source>
</evidence>
<evidence type="ECO:0000313" key="3">
    <source>
        <dbReference type="Proteomes" id="UP000198379"/>
    </source>
</evidence>
<protein>
    <recommendedName>
        <fullName evidence="4">Por secretion system C-terminal sorting domain-containing protein</fullName>
    </recommendedName>
</protein>
<keyword evidence="1" id="KW-0732">Signal</keyword>
<evidence type="ECO:0000313" key="2">
    <source>
        <dbReference type="EMBL" id="SNR49669.1"/>
    </source>
</evidence>
<dbReference type="RefSeq" id="WP_089370709.1">
    <property type="nucleotide sequence ID" value="NZ_BMEP01000003.1"/>
</dbReference>
<dbReference type="EMBL" id="FZNY01000001">
    <property type="protein sequence ID" value="SNR49669.1"/>
    <property type="molecule type" value="Genomic_DNA"/>
</dbReference>
<proteinExistence type="predicted"/>
<accession>A0A238WVL5</accession>
<gene>
    <name evidence="2" type="ORF">SAMN06265376_1011456</name>
</gene>
<reference evidence="2 3" key="1">
    <citation type="submission" date="2017-06" db="EMBL/GenBank/DDBJ databases">
        <authorList>
            <person name="Kim H.J."/>
            <person name="Triplett B.A."/>
        </authorList>
    </citation>
    <scope>NUCLEOTIDE SEQUENCE [LARGE SCALE GENOMIC DNA]</scope>
    <source>
        <strain evidence="2 3">DSM 25597</strain>
    </source>
</reference>
<dbReference type="AlphaFoldDB" id="A0A238WVL5"/>
<feature type="signal peptide" evidence="1">
    <location>
        <begin position="1"/>
        <end position="22"/>
    </location>
</feature>
<keyword evidence="3" id="KW-1185">Reference proteome</keyword>
<dbReference type="OrthoDB" id="1122048at2"/>
<sequence>MKNTLKLSLLFALLITSVHVNATTLETFVETKESNPKTITDDLVIREKDEKVSVILLNLDLNPIKITIRDGFGRIVFSETIKDNKTIHKSFNFKKAYKGSYSIKVRNGLTTYNKEIKII</sequence>